<name>A0ABW4GVP4_9ACTN</name>
<dbReference type="EMBL" id="JBHUCM010000070">
    <property type="protein sequence ID" value="MFD1546950.1"/>
    <property type="molecule type" value="Genomic_DNA"/>
</dbReference>
<evidence type="ECO:0000313" key="2">
    <source>
        <dbReference type="Proteomes" id="UP001597097"/>
    </source>
</evidence>
<dbReference type="RefSeq" id="WP_219536643.1">
    <property type="nucleotide sequence ID" value="NZ_JAHKRM010000031.1"/>
</dbReference>
<gene>
    <name evidence="1" type="ORF">ACFSJ0_58630</name>
</gene>
<dbReference type="InterPro" id="IPR011101">
    <property type="entry name" value="DUF5131"/>
</dbReference>
<proteinExistence type="predicted"/>
<dbReference type="Pfam" id="PF07505">
    <property type="entry name" value="DUF5131"/>
    <property type="match status" value="1"/>
</dbReference>
<reference evidence="2" key="1">
    <citation type="journal article" date="2019" name="Int. J. Syst. Evol. Microbiol.">
        <title>The Global Catalogue of Microorganisms (GCM) 10K type strain sequencing project: providing services to taxonomists for standard genome sequencing and annotation.</title>
        <authorList>
            <consortium name="The Broad Institute Genomics Platform"/>
            <consortium name="The Broad Institute Genome Sequencing Center for Infectious Disease"/>
            <person name="Wu L."/>
            <person name="Ma J."/>
        </authorList>
    </citation>
    <scope>NUCLEOTIDE SEQUENCE [LARGE SCALE GENOMIC DNA]</scope>
    <source>
        <strain evidence="2">CGMCC 1.15399</strain>
    </source>
</reference>
<accession>A0ABW4GVP4</accession>
<protein>
    <submittedName>
        <fullName evidence="1">DUF5131 family protein</fullName>
    </submittedName>
</protein>
<keyword evidence="2" id="KW-1185">Reference proteome</keyword>
<dbReference type="Proteomes" id="UP001597097">
    <property type="component" value="Unassembled WGS sequence"/>
</dbReference>
<comment type="caution">
    <text evidence="1">The sequence shown here is derived from an EMBL/GenBank/DDBJ whole genome shotgun (WGS) entry which is preliminary data.</text>
</comment>
<organism evidence="1 2">
    <name type="scientific">Nonomuraea guangzhouensis</name>
    <dbReference type="NCBI Taxonomy" id="1291555"/>
    <lineage>
        <taxon>Bacteria</taxon>
        <taxon>Bacillati</taxon>
        <taxon>Actinomycetota</taxon>
        <taxon>Actinomycetes</taxon>
        <taxon>Streptosporangiales</taxon>
        <taxon>Streptosporangiaceae</taxon>
        <taxon>Nonomuraea</taxon>
    </lineage>
</organism>
<evidence type="ECO:0000313" key="1">
    <source>
        <dbReference type="EMBL" id="MFD1546950.1"/>
    </source>
</evidence>
<sequence length="358" mass="39474">MADKTSIEWTDASWPVVTGCDHISAGCDNCYAAKLTGGRLKHLPAYEGLAEKGRFNGKVRLLPDRLNWPFKWRKGRKIFVSDMADLFHKDVPDGYIARVFAVMAATPRHSFQVLTKRHGRMRSLLSSPEFRPEVAYWAGQTCENGDAMHDSVMFGAWPLANVWAGVSVEDQKWADIRIPALLETPAAVRFISAEPLLGPVDLRNLRGGRIDCLGGDVKDPSDGAVYSSTPSVLDWVIAGGESGPGARPMHLDWPRGLRDQCQQAGVAYLFKQWGAWCPPHPDHGQSVFGHVTNEDACQVVTKAGALRGRPWPGWGIQDGTRDACVMRRYPKGKAGRLLDGRTWDEFPAAMPQEVASRG</sequence>